<evidence type="ECO:0000313" key="1">
    <source>
        <dbReference type="EMBL" id="KAI3769202.1"/>
    </source>
</evidence>
<dbReference type="EMBL" id="CM042047">
    <property type="protein sequence ID" value="KAI3769202.1"/>
    <property type="molecule type" value="Genomic_DNA"/>
</dbReference>
<protein>
    <submittedName>
        <fullName evidence="1">Uncharacterized protein</fullName>
    </submittedName>
</protein>
<keyword evidence="2" id="KW-1185">Reference proteome</keyword>
<name>A0ACB9FDG7_ARCLA</name>
<proteinExistence type="predicted"/>
<sequence>MAAFSIFFLCFTISFHSHYTFAMKSDTIFINQTIKDGQTIVSPKQTFELGFFTPGNASENQYLAIWLTVTSTGDAGRFTWVNGTQRWFEFSSLNADSCEAYGTCGVYAACNTTQSTTPCGCLEGFDPKSRAEWGMSNWTRGCRREVALDCGVREGFRKYQFVTLPDTRRSWYDTNMTLEQCNIKCRNECNCTTYATLDVKYGTGYLVWYEELIDMRAIPRDGQDIYIYTQMVALQLGNVEEKFN</sequence>
<dbReference type="Proteomes" id="UP001055879">
    <property type="component" value="Linkage Group LG01"/>
</dbReference>
<organism evidence="1 2">
    <name type="scientific">Arctium lappa</name>
    <name type="common">Greater burdock</name>
    <name type="synonym">Lappa major</name>
    <dbReference type="NCBI Taxonomy" id="4217"/>
    <lineage>
        <taxon>Eukaryota</taxon>
        <taxon>Viridiplantae</taxon>
        <taxon>Streptophyta</taxon>
        <taxon>Embryophyta</taxon>
        <taxon>Tracheophyta</taxon>
        <taxon>Spermatophyta</taxon>
        <taxon>Magnoliopsida</taxon>
        <taxon>eudicotyledons</taxon>
        <taxon>Gunneridae</taxon>
        <taxon>Pentapetalae</taxon>
        <taxon>asterids</taxon>
        <taxon>campanulids</taxon>
        <taxon>Asterales</taxon>
        <taxon>Asteraceae</taxon>
        <taxon>Carduoideae</taxon>
        <taxon>Cardueae</taxon>
        <taxon>Arctiinae</taxon>
        <taxon>Arctium</taxon>
    </lineage>
</organism>
<comment type="caution">
    <text evidence="1">The sequence shown here is derived from an EMBL/GenBank/DDBJ whole genome shotgun (WGS) entry which is preliminary data.</text>
</comment>
<reference evidence="1 2" key="2">
    <citation type="journal article" date="2022" name="Mol. Ecol. Resour.">
        <title>The genomes of chicory, endive, great burdock and yacon provide insights into Asteraceae paleo-polyploidization history and plant inulin production.</title>
        <authorList>
            <person name="Fan W."/>
            <person name="Wang S."/>
            <person name="Wang H."/>
            <person name="Wang A."/>
            <person name="Jiang F."/>
            <person name="Liu H."/>
            <person name="Zhao H."/>
            <person name="Xu D."/>
            <person name="Zhang Y."/>
        </authorList>
    </citation>
    <scope>NUCLEOTIDE SEQUENCE [LARGE SCALE GENOMIC DNA]</scope>
    <source>
        <strain evidence="2">cv. Niubang</strain>
    </source>
</reference>
<gene>
    <name evidence="1" type="ORF">L6452_00302</name>
</gene>
<evidence type="ECO:0000313" key="2">
    <source>
        <dbReference type="Proteomes" id="UP001055879"/>
    </source>
</evidence>
<accession>A0ACB9FDG7</accession>
<reference evidence="2" key="1">
    <citation type="journal article" date="2022" name="Mol. Ecol. Resour.">
        <title>The genomes of chicory, endive, great burdock and yacon provide insights into Asteraceae palaeo-polyploidization history and plant inulin production.</title>
        <authorList>
            <person name="Fan W."/>
            <person name="Wang S."/>
            <person name="Wang H."/>
            <person name="Wang A."/>
            <person name="Jiang F."/>
            <person name="Liu H."/>
            <person name="Zhao H."/>
            <person name="Xu D."/>
            <person name="Zhang Y."/>
        </authorList>
    </citation>
    <scope>NUCLEOTIDE SEQUENCE [LARGE SCALE GENOMIC DNA]</scope>
    <source>
        <strain evidence="2">cv. Niubang</strain>
    </source>
</reference>